<proteinExistence type="predicted"/>
<dbReference type="AlphaFoldDB" id="A0A9X2MMX7"/>
<dbReference type="RefSeq" id="WP_257444109.1">
    <property type="nucleotide sequence ID" value="NZ_JANIPJ010000004.1"/>
</dbReference>
<organism evidence="1 2">
    <name type="scientific">Paenibacillus soyae</name>
    <dbReference type="NCBI Taxonomy" id="2969249"/>
    <lineage>
        <taxon>Bacteria</taxon>
        <taxon>Bacillati</taxon>
        <taxon>Bacillota</taxon>
        <taxon>Bacilli</taxon>
        <taxon>Bacillales</taxon>
        <taxon>Paenibacillaceae</taxon>
        <taxon>Paenibacillus</taxon>
    </lineage>
</organism>
<accession>A0A9X2MMX7</accession>
<protein>
    <submittedName>
        <fullName evidence="1">Uncharacterized protein</fullName>
    </submittedName>
</protein>
<gene>
    <name evidence="1" type="ORF">NQZ67_07025</name>
</gene>
<reference evidence="1" key="1">
    <citation type="submission" date="2022-08" db="EMBL/GenBank/DDBJ databases">
        <title>The genomic sequence of strain Paenibacillus sp. SCIV0701.</title>
        <authorList>
            <person name="Zhao H."/>
        </authorList>
    </citation>
    <scope>NUCLEOTIDE SEQUENCE</scope>
    <source>
        <strain evidence="1">SCIV0701</strain>
    </source>
</reference>
<comment type="caution">
    <text evidence="1">The sequence shown here is derived from an EMBL/GenBank/DDBJ whole genome shotgun (WGS) entry which is preliminary data.</text>
</comment>
<evidence type="ECO:0000313" key="2">
    <source>
        <dbReference type="Proteomes" id="UP001141950"/>
    </source>
</evidence>
<sequence>MKYTLMEPPFEHRPFAEMSKEEAKRFFDWYVEQIPSRMKLLSLAFQMTGGGDRDQLDFSPASLKALWEWFLKQIEWSPKPKEVFDAEYEKANGFIKRKMLSRKVYQYELSTGSLAIGMDIAMYLGEVFVRNHEALSWGYSIAERFADRNQPIIVGFPHDYSMNPRDNVHGLMIKALEDEAHGGDELFKTYERLIHL</sequence>
<dbReference type="Proteomes" id="UP001141950">
    <property type="component" value="Unassembled WGS sequence"/>
</dbReference>
<dbReference type="EMBL" id="JANIPJ010000004">
    <property type="protein sequence ID" value="MCR2803636.1"/>
    <property type="molecule type" value="Genomic_DNA"/>
</dbReference>
<keyword evidence="2" id="KW-1185">Reference proteome</keyword>
<evidence type="ECO:0000313" key="1">
    <source>
        <dbReference type="EMBL" id="MCR2803636.1"/>
    </source>
</evidence>
<name>A0A9X2MMX7_9BACL</name>